<accession>A0A0A9E4T5</accession>
<reference evidence="1" key="2">
    <citation type="journal article" date="2015" name="Data Brief">
        <title>Shoot transcriptome of the giant reed, Arundo donax.</title>
        <authorList>
            <person name="Barrero R.A."/>
            <person name="Guerrero F.D."/>
            <person name="Moolhuijzen P."/>
            <person name="Goolsby J.A."/>
            <person name="Tidwell J."/>
            <person name="Bellgard S.E."/>
            <person name="Bellgard M.I."/>
        </authorList>
    </citation>
    <scope>NUCLEOTIDE SEQUENCE</scope>
    <source>
        <tissue evidence="1">Shoot tissue taken approximately 20 cm above the soil surface</tissue>
    </source>
</reference>
<dbReference type="AlphaFoldDB" id="A0A0A9E4T5"/>
<organism evidence="1">
    <name type="scientific">Arundo donax</name>
    <name type="common">Giant reed</name>
    <name type="synonym">Donax arundinaceus</name>
    <dbReference type="NCBI Taxonomy" id="35708"/>
    <lineage>
        <taxon>Eukaryota</taxon>
        <taxon>Viridiplantae</taxon>
        <taxon>Streptophyta</taxon>
        <taxon>Embryophyta</taxon>
        <taxon>Tracheophyta</taxon>
        <taxon>Spermatophyta</taxon>
        <taxon>Magnoliopsida</taxon>
        <taxon>Liliopsida</taxon>
        <taxon>Poales</taxon>
        <taxon>Poaceae</taxon>
        <taxon>PACMAD clade</taxon>
        <taxon>Arundinoideae</taxon>
        <taxon>Arundineae</taxon>
        <taxon>Arundo</taxon>
    </lineage>
</organism>
<protein>
    <submittedName>
        <fullName evidence="1">Uncharacterized protein</fullName>
    </submittedName>
</protein>
<name>A0A0A9E4T5_ARUDO</name>
<proteinExistence type="predicted"/>
<dbReference type="EMBL" id="GBRH01204985">
    <property type="protein sequence ID" value="JAD92910.1"/>
    <property type="molecule type" value="Transcribed_RNA"/>
</dbReference>
<sequence>MNHNKLIIHTAGCMGSTRRWCKWANLQQSP</sequence>
<reference evidence="1" key="1">
    <citation type="submission" date="2014-09" db="EMBL/GenBank/DDBJ databases">
        <authorList>
            <person name="Magalhaes I.L.F."/>
            <person name="Oliveira U."/>
            <person name="Santos F.R."/>
            <person name="Vidigal T.H.D.A."/>
            <person name="Brescovit A.D."/>
            <person name="Santos A.J."/>
        </authorList>
    </citation>
    <scope>NUCLEOTIDE SEQUENCE</scope>
    <source>
        <tissue evidence="1">Shoot tissue taken approximately 20 cm above the soil surface</tissue>
    </source>
</reference>
<evidence type="ECO:0000313" key="1">
    <source>
        <dbReference type="EMBL" id="JAD92910.1"/>
    </source>
</evidence>